<organism evidence="1">
    <name type="scientific">viral metagenome</name>
    <dbReference type="NCBI Taxonomy" id="1070528"/>
    <lineage>
        <taxon>unclassified sequences</taxon>
        <taxon>metagenomes</taxon>
        <taxon>organismal metagenomes</taxon>
    </lineage>
</organism>
<name>A0A6M3XSM2_9ZZZZ</name>
<reference evidence="1" key="1">
    <citation type="submission" date="2020-03" db="EMBL/GenBank/DDBJ databases">
        <title>The deep terrestrial virosphere.</title>
        <authorList>
            <person name="Holmfeldt K."/>
            <person name="Nilsson E."/>
            <person name="Simone D."/>
            <person name="Lopez-Fernandez M."/>
            <person name="Wu X."/>
            <person name="de Brujin I."/>
            <person name="Lundin D."/>
            <person name="Andersson A."/>
            <person name="Bertilsson S."/>
            <person name="Dopson M."/>
        </authorList>
    </citation>
    <scope>NUCLEOTIDE SEQUENCE</scope>
    <source>
        <strain evidence="1">TM448B02183</strain>
    </source>
</reference>
<sequence length="124" mass="13573">MSTWVVTVGREERLRYRASWASASSPIEIIDGDEVRATPFQVADAYHAPVRVPALLWGWLDSEGGAPWAEDEKIGIAPLTLWCAICASEGINARGTVEIPHDPVRDGLPVRVVYACAECAVQRE</sequence>
<accession>A0A6M3XSM2</accession>
<gene>
    <name evidence="1" type="ORF">TM448B02183_0013</name>
</gene>
<dbReference type="AlphaFoldDB" id="A0A6M3XSM2"/>
<dbReference type="EMBL" id="MT144889">
    <property type="protein sequence ID" value="QJI00981.1"/>
    <property type="molecule type" value="Genomic_DNA"/>
</dbReference>
<protein>
    <submittedName>
        <fullName evidence="1">Uncharacterized protein</fullName>
    </submittedName>
</protein>
<proteinExistence type="predicted"/>
<evidence type="ECO:0000313" key="1">
    <source>
        <dbReference type="EMBL" id="QJI00981.1"/>
    </source>
</evidence>